<dbReference type="Proteomes" id="UP001201812">
    <property type="component" value="Unassembled WGS sequence"/>
</dbReference>
<name>A0AAD4R7J3_9BILA</name>
<evidence type="ECO:0000313" key="2">
    <source>
        <dbReference type="Proteomes" id="UP001201812"/>
    </source>
</evidence>
<protein>
    <recommendedName>
        <fullName evidence="3">DUF4817 domain-containing protein</fullName>
    </recommendedName>
</protein>
<evidence type="ECO:0008006" key="3">
    <source>
        <dbReference type="Google" id="ProtNLM"/>
    </source>
</evidence>
<dbReference type="AlphaFoldDB" id="A0AAD4R7J3"/>
<organism evidence="1 2">
    <name type="scientific">Ditylenchus destructor</name>
    <dbReference type="NCBI Taxonomy" id="166010"/>
    <lineage>
        <taxon>Eukaryota</taxon>
        <taxon>Metazoa</taxon>
        <taxon>Ecdysozoa</taxon>
        <taxon>Nematoda</taxon>
        <taxon>Chromadorea</taxon>
        <taxon>Rhabditida</taxon>
        <taxon>Tylenchina</taxon>
        <taxon>Tylenchomorpha</taxon>
        <taxon>Sphaerularioidea</taxon>
        <taxon>Anguinidae</taxon>
        <taxon>Anguininae</taxon>
        <taxon>Ditylenchus</taxon>
    </lineage>
</organism>
<evidence type="ECO:0000313" key="1">
    <source>
        <dbReference type="EMBL" id="KAI1714911.1"/>
    </source>
</evidence>
<reference evidence="1" key="1">
    <citation type="submission" date="2022-01" db="EMBL/GenBank/DDBJ databases">
        <title>Genome Sequence Resource for Two Populations of Ditylenchus destructor, the Migratory Endoparasitic Phytonematode.</title>
        <authorList>
            <person name="Zhang H."/>
            <person name="Lin R."/>
            <person name="Xie B."/>
        </authorList>
    </citation>
    <scope>NUCLEOTIDE SEQUENCE</scope>
    <source>
        <strain evidence="1">BazhouSP</strain>
    </source>
</reference>
<proteinExistence type="predicted"/>
<accession>A0AAD4R7J3</accession>
<sequence>MVWTLEQKAWCILEFHTHRSAVVVQRNFRRNFNIHRNKSVPAAPSITGWYENFNHGQFDRKKRTNTKWIRTELTIETVLQRLREEGEGLSIRQLAREGVLSTTINADSNDALMLTEEA</sequence>
<comment type="caution">
    <text evidence="1">The sequence shown here is derived from an EMBL/GenBank/DDBJ whole genome shotgun (WGS) entry which is preliminary data.</text>
</comment>
<keyword evidence="2" id="KW-1185">Reference proteome</keyword>
<gene>
    <name evidence="1" type="ORF">DdX_08183</name>
</gene>
<dbReference type="EMBL" id="JAKKPZ010000012">
    <property type="protein sequence ID" value="KAI1714911.1"/>
    <property type="molecule type" value="Genomic_DNA"/>
</dbReference>